<evidence type="ECO:0000313" key="7">
    <source>
        <dbReference type="EMBL" id="MDI1436669.1"/>
    </source>
</evidence>
<feature type="domain" description="Protein kinase" evidence="6">
    <location>
        <begin position="19"/>
        <end position="297"/>
    </location>
</feature>
<evidence type="ECO:0000256" key="5">
    <source>
        <dbReference type="SAM" id="MobiDB-lite"/>
    </source>
</evidence>
<dbReference type="EMBL" id="JARZHI010000089">
    <property type="protein sequence ID" value="MDI1436669.1"/>
    <property type="molecule type" value="Genomic_DNA"/>
</dbReference>
<dbReference type="InterPro" id="IPR008271">
    <property type="entry name" value="Ser/Thr_kinase_AS"/>
</dbReference>
<dbReference type="RefSeq" id="WP_136972813.1">
    <property type="nucleotide sequence ID" value="NZ_JARZHI010000089.1"/>
</dbReference>
<keyword evidence="2" id="KW-0547">Nucleotide-binding</keyword>
<feature type="region of interest" description="Disordered" evidence="5">
    <location>
        <begin position="401"/>
        <end position="485"/>
    </location>
</feature>
<evidence type="ECO:0000256" key="2">
    <source>
        <dbReference type="ARBA" id="ARBA00022741"/>
    </source>
</evidence>
<dbReference type="SUPFAM" id="SSF56112">
    <property type="entry name" value="Protein kinase-like (PK-like)"/>
    <property type="match status" value="1"/>
</dbReference>
<sequence>MGAPSVVFLPTGTLFHERYRVLRGIKAGAMGAVHEARDERTHGLCALKVMLPGVLEDAVLRDRFAQEARITGEIRSDHVVRVTDAGIDQITSMPFLVMELLHGEEVGAMLKKRGHIPIDEALVYLGQVAFALDKAHAGGIVHRDLKPGNLFIAERDDGSPCVKILDFGIAKIVSEGTNSNMTQAVGTPTYMAPEQIAGKSSQIGPATDIHALGHITYTMLTGEAYWQEEAREHGVYALIRRVVEGPEEMPSVRALRRRGMVLPAWFDGWFARATALHPEDRFQRATEAIAELRDQYAESGPDSFRMNLTIPLVRRSDAPERPLEEASTTRASVALIQASTPPAPPPARSRWTTAALVTLVCSVLTLVGGLGVRALVSAGPLSVARAGLPDTVPLPPIAAGEAPRTELAKPASPSSPLEVGAERVEVEPSPAAGTPAAAQTTALTGKTGSPGQTVRPASTQAPPPSTKSTGTKSTRKPYEPPSSID</sequence>
<dbReference type="PANTHER" id="PTHR43289:SF6">
    <property type="entry name" value="SERINE_THREONINE-PROTEIN KINASE NEKL-3"/>
    <property type="match status" value="1"/>
</dbReference>
<feature type="compositionally biased region" description="Polar residues" evidence="5">
    <location>
        <begin position="446"/>
        <end position="460"/>
    </location>
</feature>
<dbReference type="Pfam" id="PF00069">
    <property type="entry name" value="Pkinase"/>
    <property type="match status" value="1"/>
</dbReference>
<gene>
    <name evidence="7" type="ORF">QHF89_44595</name>
</gene>
<dbReference type="CDD" id="cd14014">
    <property type="entry name" value="STKc_PknB_like"/>
    <property type="match status" value="1"/>
</dbReference>
<evidence type="ECO:0000256" key="3">
    <source>
        <dbReference type="ARBA" id="ARBA00022777"/>
    </source>
</evidence>
<name>A0ABT6P7S1_9BACT</name>
<dbReference type="PROSITE" id="PS00108">
    <property type="entry name" value="PROTEIN_KINASE_ST"/>
    <property type="match status" value="1"/>
</dbReference>
<dbReference type="Proteomes" id="UP001160301">
    <property type="component" value="Unassembled WGS sequence"/>
</dbReference>
<dbReference type="GO" id="GO:0016301">
    <property type="term" value="F:kinase activity"/>
    <property type="evidence" value="ECO:0007669"/>
    <property type="project" value="UniProtKB-KW"/>
</dbReference>
<dbReference type="PANTHER" id="PTHR43289">
    <property type="entry name" value="MITOGEN-ACTIVATED PROTEIN KINASE KINASE KINASE 20-RELATED"/>
    <property type="match status" value="1"/>
</dbReference>
<keyword evidence="1" id="KW-0808">Transferase</keyword>
<keyword evidence="8" id="KW-1185">Reference proteome</keyword>
<dbReference type="InterPro" id="IPR000719">
    <property type="entry name" value="Prot_kinase_dom"/>
</dbReference>
<dbReference type="InterPro" id="IPR011009">
    <property type="entry name" value="Kinase-like_dom_sf"/>
</dbReference>
<keyword evidence="3 7" id="KW-0418">Kinase</keyword>
<feature type="compositionally biased region" description="Low complexity" evidence="5">
    <location>
        <begin position="430"/>
        <end position="445"/>
    </location>
</feature>
<dbReference type="PROSITE" id="PS50011">
    <property type="entry name" value="PROTEIN_KINASE_DOM"/>
    <property type="match status" value="1"/>
</dbReference>
<accession>A0ABT6P7S1</accession>
<evidence type="ECO:0000256" key="4">
    <source>
        <dbReference type="ARBA" id="ARBA00022840"/>
    </source>
</evidence>
<organism evidence="7 8">
    <name type="scientific">Polyangium sorediatum</name>
    <dbReference type="NCBI Taxonomy" id="889274"/>
    <lineage>
        <taxon>Bacteria</taxon>
        <taxon>Pseudomonadati</taxon>
        <taxon>Myxococcota</taxon>
        <taxon>Polyangia</taxon>
        <taxon>Polyangiales</taxon>
        <taxon>Polyangiaceae</taxon>
        <taxon>Polyangium</taxon>
    </lineage>
</organism>
<dbReference type="SMART" id="SM00220">
    <property type="entry name" value="S_TKc"/>
    <property type="match status" value="1"/>
</dbReference>
<protein>
    <submittedName>
        <fullName evidence="7">Protein kinase</fullName>
    </submittedName>
</protein>
<dbReference type="Gene3D" id="3.30.200.20">
    <property type="entry name" value="Phosphorylase Kinase, domain 1"/>
    <property type="match status" value="1"/>
</dbReference>
<evidence type="ECO:0000256" key="1">
    <source>
        <dbReference type="ARBA" id="ARBA00022679"/>
    </source>
</evidence>
<proteinExistence type="predicted"/>
<reference evidence="7 8" key="1">
    <citation type="submission" date="2023-04" db="EMBL/GenBank/DDBJ databases">
        <title>The genome sequence of Polyangium sorediatum DSM14670.</title>
        <authorList>
            <person name="Zhang X."/>
        </authorList>
    </citation>
    <scope>NUCLEOTIDE SEQUENCE [LARGE SCALE GENOMIC DNA]</scope>
    <source>
        <strain evidence="7 8">DSM 14670</strain>
    </source>
</reference>
<comment type="caution">
    <text evidence="7">The sequence shown here is derived from an EMBL/GenBank/DDBJ whole genome shotgun (WGS) entry which is preliminary data.</text>
</comment>
<evidence type="ECO:0000259" key="6">
    <source>
        <dbReference type="PROSITE" id="PS50011"/>
    </source>
</evidence>
<dbReference type="Gene3D" id="1.10.510.10">
    <property type="entry name" value="Transferase(Phosphotransferase) domain 1"/>
    <property type="match status" value="1"/>
</dbReference>
<evidence type="ECO:0000313" key="8">
    <source>
        <dbReference type="Proteomes" id="UP001160301"/>
    </source>
</evidence>
<keyword evidence="4" id="KW-0067">ATP-binding</keyword>